<dbReference type="PANTHER" id="PTHR48472:SF1">
    <property type="entry name" value="TC1-LIKE TRANSPOSASE DDE DOMAIN-CONTAINING PROTEIN"/>
    <property type="match status" value="1"/>
</dbReference>
<dbReference type="Pfam" id="PF13565">
    <property type="entry name" value="HTH_32"/>
    <property type="match status" value="1"/>
</dbReference>
<gene>
    <name evidence="1" type="ORF">PF002_g30477</name>
</gene>
<protein>
    <recommendedName>
        <fullName evidence="3">Transposase Tc1-like domain-containing protein</fullName>
    </recommendedName>
</protein>
<reference evidence="1 2" key="1">
    <citation type="submission" date="2018-08" db="EMBL/GenBank/DDBJ databases">
        <title>Genomic investigation of the strawberry pathogen Phytophthora fragariae indicates pathogenicity is determined by transcriptional variation in three key races.</title>
        <authorList>
            <person name="Adams T.M."/>
            <person name="Armitage A.D."/>
            <person name="Sobczyk M.K."/>
            <person name="Bates H.J."/>
            <person name="Dunwell J.M."/>
            <person name="Nellist C.F."/>
            <person name="Harrison R.J."/>
        </authorList>
    </citation>
    <scope>NUCLEOTIDE SEQUENCE [LARGE SCALE GENOMIC DNA]</scope>
    <source>
        <strain evidence="1 2">BC-1</strain>
    </source>
</reference>
<dbReference type="EMBL" id="QXGD01004758">
    <property type="protein sequence ID" value="KAE9168972.1"/>
    <property type="molecule type" value="Genomic_DNA"/>
</dbReference>
<evidence type="ECO:0000313" key="1">
    <source>
        <dbReference type="EMBL" id="KAE9168972.1"/>
    </source>
</evidence>
<dbReference type="SUPFAM" id="SSF46689">
    <property type="entry name" value="Homeodomain-like"/>
    <property type="match status" value="1"/>
</dbReference>
<dbReference type="Proteomes" id="UP000440367">
    <property type="component" value="Unassembled WGS sequence"/>
</dbReference>
<evidence type="ECO:0000313" key="2">
    <source>
        <dbReference type="Proteomes" id="UP000440367"/>
    </source>
</evidence>
<proteinExistence type="predicted"/>
<organism evidence="1 2">
    <name type="scientific">Phytophthora fragariae</name>
    <dbReference type="NCBI Taxonomy" id="53985"/>
    <lineage>
        <taxon>Eukaryota</taxon>
        <taxon>Sar</taxon>
        <taxon>Stramenopiles</taxon>
        <taxon>Oomycota</taxon>
        <taxon>Peronosporomycetes</taxon>
        <taxon>Peronosporales</taxon>
        <taxon>Peronosporaceae</taxon>
        <taxon>Phytophthora</taxon>
    </lineage>
</organism>
<dbReference type="PANTHER" id="PTHR48472">
    <property type="entry name" value="TC1-LIKE TRANSPOSASE DDE DOMAIN-CONTAINING PROTEIN"/>
    <property type="match status" value="1"/>
</dbReference>
<comment type="caution">
    <text evidence="1">The sequence shown here is derived from an EMBL/GenBank/DDBJ whole genome shotgun (WGS) entry which is preliminary data.</text>
</comment>
<dbReference type="AlphaFoldDB" id="A0A6A3VKF2"/>
<accession>A0A6A3VKF2</accession>
<dbReference type="InterPro" id="IPR009057">
    <property type="entry name" value="Homeodomain-like_sf"/>
</dbReference>
<name>A0A6A3VKF2_9STRA</name>
<sequence length="201" mass="23296">MGKTYTHQERARVLEAAAEGRNWRLVALHNEVELETARHWVQRARKTGDFTAPLDRRGGSYNRKIEEHHLEYLEECLSENCHLTLREMQDRLLEEFGIRVGMQTVRANLDGRCFTLKKTHRDNNYRNTPENKLKRQEFAIKLLQSYGWSKAGTRAVDFNTSSKGRNIHVIATISREGVEYHEGRFGSFDNAAANDGSEYKV</sequence>
<evidence type="ECO:0008006" key="3">
    <source>
        <dbReference type="Google" id="ProtNLM"/>
    </source>
</evidence>